<dbReference type="EMBL" id="JXJN01025285">
    <property type="status" value="NOT_ANNOTATED_CDS"/>
    <property type="molecule type" value="Genomic_DNA"/>
</dbReference>
<name>A0A1B0C468_9MUSC</name>
<keyword evidence="2" id="KW-1185">Reference proteome</keyword>
<organism evidence="1 2">
    <name type="scientific">Glossina palpalis gambiensis</name>
    <dbReference type="NCBI Taxonomy" id="67801"/>
    <lineage>
        <taxon>Eukaryota</taxon>
        <taxon>Metazoa</taxon>
        <taxon>Ecdysozoa</taxon>
        <taxon>Arthropoda</taxon>
        <taxon>Hexapoda</taxon>
        <taxon>Insecta</taxon>
        <taxon>Pterygota</taxon>
        <taxon>Neoptera</taxon>
        <taxon>Endopterygota</taxon>
        <taxon>Diptera</taxon>
        <taxon>Brachycera</taxon>
        <taxon>Muscomorpha</taxon>
        <taxon>Hippoboscoidea</taxon>
        <taxon>Glossinidae</taxon>
        <taxon>Glossina</taxon>
    </lineage>
</organism>
<dbReference type="Proteomes" id="UP000092460">
    <property type="component" value="Unassembled WGS sequence"/>
</dbReference>
<proteinExistence type="predicted"/>
<dbReference type="AlphaFoldDB" id="A0A1B0C468"/>
<protein>
    <submittedName>
        <fullName evidence="1">Uncharacterized protein</fullName>
    </submittedName>
</protein>
<reference evidence="2" key="1">
    <citation type="submission" date="2015-01" db="EMBL/GenBank/DDBJ databases">
        <authorList>
            <person name="Aksoy S."/>
            <person name="Warren W."/>
            <person name="Wilson R.K."/>
        </authorList>
    </citation>
    <scope>NUCLEOTIDE SEQUENCE [LARGE SCALE GENOMIC DNA]</scope>
    <source>
        <strain evidence="2">IAEA</strain>
    </source>
</reference>
<reference evidence="1" key="2">
    <citation type="submission" date="2020-05" db="UniProtKB">
        <authorList>
            <consortium name="EnsemblMetazoa"/>
        </authorList>
    </citation>
    <scope>IDENTIFICATION</scope>
    <source>
        <strain evidence="1">IAEA</strain>
    </source>
</reference>
<sequence length="128" mass="14984">MYEFLASSFYLKFNRRKFQLKMIGEKTAVNGAEKCVASIPSTPYWRHISPHYHHYYHRYSIAHNRKHLHRLGGSAGGTHIMGCQQREPSNGVGLKSINKICYETRRHQAKPKTELIEKVASRNMHRYI</sequence>
<dbReference type="VEuPathDB" id="VectorBase:GPPI048646"/>
<evidence type="ECO:0000313" key="2">
    <source>
        <dbReference type="Proteomes" id="UP000092460"/>
    </source>
</evidence>
<accession>A0A1B0C468</accession>
<evidence type="ECO:0000313" key="1">
    <source>
        <dbReference type="EnsemblMetazoa" id="GPPI048646-PA"/>
    </source>
</evidence>
<dbReference type="EnsemblMetazoa" id="GPPI048646-RA">
    <property type="protein sequence ID" value="GPPI048646-PA"/>
    <property type="gene ID" value="GPPI048646"/>
</dbReference>